<proteinExistence type="predicted"/>
<accession>A0AAN8NVJ1</accession>
<name>A0AAN8NVJ1_9PEZI</name>
<gene>
    <name evidence="1" type="ORF">TWF506_005059</name>
</gene>
<dbReference type="Proteomes" id="UP001307849">
    <property type="component" value="Unassembled WGS sequence"/>
</dbReference>
<organism evidence="1 2">
    <name type="scientific">Arthrobotrys conoides</name>
    <dbReference type="NCBI Taxonomy" id="74498"/>
    <lineage>
        <taxon>Eukaryota</taxon>
        <taxon>Fungi</taxon>
        <taxon>Dikarya</taxon>
        <taxon>Ascomycota</taxon>
        <taxon>Pezizomycotina</taxon>
        <taxon>Orbiliomycetes</taxon>
        <taxon>Orbiliales</taxon>
        <taxon>Orbiliaceae</taxon>
        <taxon>Arthrobotrys</taxon>
    </lineage>
</organism>
<dbReference type="EMBL" id="JAVHJM010000002">
    <property type="protein sequence ID" value="KAK6517882.1"/>
    <property type="molecule type" value="Genomic_DNA"/>
</dbReference>
<keyword evidence="2" id="KW-1185">Reference proteome</keyword>
<evidence type="ECO:0000313" key="1">
    <source>
        <dbReference type="EMBL" id="KAK6517882.1"/>
    </source>
</evidence>
<reference evidence="1 2" key="1">
    <citation type="submission" date="2019-10" db="EMBL/GenBank/DDBJ databases">
        <authorList>
            <person name="Palmer J.M."/>
        </authorList>
    </citation>
    <scope>NUCLEOTIDE SEQUENCE [LARGE SCALE GENOMIC DNA]</scope>
    <source>
        <strain evidence="1 2">TWF506</strain>
    </source>
</reference>
<sequence length="74" mass="8654">MYSFLKKADENKAVKEIRDEQVDSRRLNEKRRIKNAVQRDIYRRNDDGKGCSSTVDAVSEERSRVCFEDGVTLK</sequence>
<comment type="caution">
    <text evidence="1">The sequence shown here is derived from an EMBL/GenBank/DDBJ whole genome shotgun (WGS) entry which is preliminary data.</text>
</comment>
<evidence type="ECO:0000313" key="2">
    <source>
        <dbReference type="Proteomes" id="UP001307849"/>
    </source>
</evidence>
<protein>
    <submittedName>
        <fullName evidence="1">Uncharacterized protein</fullName>
    </submittedName>
</protein>
<dbReference type="AlphaFoldDB" id="A0AAN8NVJ1"/>